<accession>A0ABS8L2K9</accession>
<evidence type="ECO:0000256" key="2">
    <source>
        <dbReference type="ARBA" id="ARBA00000751"/>
    </source>
</evidence>
<dbReference type="RefSeq" id="WP_230553979.1">
    <property type="nucleotide sequence ID" value="NZ_JAJISD010000015.1"/>
</dbReference>
<dbReference type="InterPro" id="IPR037238">
    <property type="entry name" value="YbiA-like_sf"/>
</dbReference>
<evidence type="ECO:0000313" key="6">
    <source>
        <dbReference type="Proteomes" id="UP001198862"/>
    </source>
</evidence>
<dbReference type="CDD" id="cd15457">
    <property type="entry name" value="NADAR"/>
    <property type="match status" value="1"/>
</dbReference>
<feature type="region of interest" description="Disordered" evidence="3">
    <location>
        <begin position="174"/>
        <end position="194"/>
    </location>
</feature>
<reference evidence="5 6" key="1">
    <citation type="submission" date="2021-11" db="EMBL/GenBank/DDBJ databases">
        <authorList>
            <person name="Lee D.-H."/>
            <person name="Kim S.-B."/>
        </authorList>
    </citation>
    <scope>NUCLEOTIDE SEQUENCE [LARGE SCALE GENOMIC DNA]</scope>
    <source>
        <strain evidence="5 6">KCTC 52223</strain>
    </source>
</reference>
<name>A0ABS8L2K9_9HYPH</name>
<sequence length="194" mass="21936">MKQRSNSREAKKGASKSTSKIAEVRFYRSNEKPYGVLSNLYRRPIVFEGQEYPTAEHAYQAGKARRPIVRDWLMSAPSPALLAMAAHGLYSWDIAPQWSKVKFDRMRKVLEAKFTQHTDLADVLLSTGNARLVEVGTVDNLVNRTWGEVNGKGKNMLGILLMELRDKLEVGNLSNIKNSKSQPKPRVRNTGKQH</sequence>
<comment type="catalytic activity">
    <reaction evidence="2">
        <text>2,5-diamino-6-hydroxy-4-(5-phosphoribosylamino)-pyrimidine + H2O = 2,5,6-triamino-4-hydroxypyrimidine + D-ribose 5-phosphate</text>
        <dbReference type="Rhea" id="RHEA:23436"/>
        <dbReference type="ChEBI" id="CHEBI:15377"/>
        <dbReference type="ChEBI" id="CHEBI:58614"/>
        <dbReference type="ChEBI" id="CHEBI:78346"/>
        <dbReference type="ChEBI" id="CHEBI:137796"/>
    </reaction>
</comment>
<dbReference type="SUPFAM" id="SSF143990">
    <property type="entry name" value="YbiA-like"/>
    <property type="match status" value="1"/>
</dbReference>
<protein>
    <submittedName>
        <fullName evidence="5">NADAR family protein</fullName>
    </submittedName>
</protein>
<dbReference type="InterPro" id="IPR012816">
    <property type="entry name" value="NADAR"/>
</dbReference>
<comment type="catalytic activity">
    <reaction evidence="1">
        <text>5-amino-6-(5-phospho-D-ribosylamino)uracil + H2O = 5,6-diaminouracil + D-ribose 5-phosphate</text>
        <dbReference type="Rhea" id="RHEA:55020"/>
        <dbReference type="ChEBI" id="CHEBI:15377"/>
        <dbReference type="ChEBI" id="CHEBI:46252"/>
        <dbReference type="ChEBI" id="CHEBI:58453"/>
        <dbReference type="ChEBI" id="CHEBI:78346"/>
    </reaction>
</comment>
<evidence type="ECO:0000256" key="3">
    <source>
        <dbReference type="SAM" id="MobiDB-lite"/>
    </source>
</evidence>
<dbReference type="Pfam" id="PF08719">
    <property type="entry name" value="NADAR"/>
    <property type="match status" value="1"/>
</dbReference>
<dbReference type="Gene3D" id="1.10.357.40">
    <property type="entry name" value="YbiA-like"/>
    <property type="match status" value="1"/>
</dbReference>
<gene>
    <name evidence="5" type="ORF">LJ725_26620</name>
</gene>
<evidence type="ECO:0000313" key="5">
    <source>
        <dbReference type="EMBL" id="MCC8432560.1"/>
    </source>
</evidence>
<evidence type="ECO:0000259" key="4">
    <source>
        <dbReference type="Pfam" id="PF08719"/>
    </source>
</evidence>
<dbReference type="Proteomes" id="UP001198862">
    <property type="component" value="Unassembled WGS sequence"/>
</dbReference>
<dbReference type="EMBL" id="JAJISD010000015">
    <property type="protein sequence ID" value="MCC8432560.1"/>
    <property type="molecule type" value="Genomic_DNA"/>
</dbReference>
<dbReference type="NCBIfam" id="TIGR02464">
    <property type="entry name" value="ribofla_fusion"/>
    <property type="match status" value="1"/>
</dbReference>
<proteinExistence type="predicted"/>
<evidence type="ECO:0000256" key="1">
    <source>
        <dbReference type="ARBA" id="ARBA00000022"/>
    </source>
</evidence>
<organism evidence="5 6">
    <name type="scientific">Reyranella aquatilis</name>
    <dbReference type="NCBI Taxonomy" id="2035356"/>
    <lineage>
        <taxon>Bacteria</taxon>
        <taxon>Pseudomonadati</taxon>
        <taxon>Pseudomonadota</taxon>
        <taxon>Alphaproteobacteria</taxon>
        <taxon>Hyphomicrobiales</taxon>
        <taxon>Reyranellaceae</taxon>
        <taxon>Reyranella</taxon>
    </lineage>
</organism>
<comment type="caution">
    <text evidence="5">The sequence shown here is derived from an EMBL/GenBank/DDBJ whole genome shotgun (WGS) entry which is preliminary data.</text>
</comment>
<feature type="domain" description="NADAR" evidence="4">
    <location>
        <begin position="26"/>
        <end position="168"/>
    </location>
</feature>
<feature type="compositionally biased region" description="Basic residues" evidence="3">
    <location>
        <begin position="183"/>
        <end position="194"/>
    </location>
</feature>
<keyword evidence="6" id="KW-1185">Reference proteome</keyword>